<gene>
    <name evidence="2" type="ORF">BVU17_06175</name>
</gene>
<feature type="transmembrane region" description="Helical" evidence="1">
    <location>
        <begin position="82"/>
        <end position="100"/>
    </location>
</feature>
<proteinExistence type="predicted"/>
<accession>A0A2H4ZXD0</accession>
<keyword evidence="3" id="KW-1185">Reference proteome</keyword>
<feature type="transmembrane region" description="Helical" evidence="1">
    <location>
        <begin position="106"/>
        <end position="127"/>
    </location>
</feature>
<dbReference type="AlphaFoldDB" id="A0A2H4ZXD0"/>
<dbReference type="Proteomes" id="UP000242917">
    <property type="component" value="Chromosome I"/>
</dbReference>
<keyword evidence="1" id="KW-0472">Membrane</keyword>
<keyword evidence="1" id="KW-1133">Transmembrane helix</keyword>
<dbReference type="EMBL" id="CP019154">
    <property type="protein sequence ID" value="AUG47134.1"/>
    <property type="molecule type" value="Genomic_DNA"/>
</dbReference>
<evidence type="ECO:0000256" key="1">
    <source>
        <dbReference type="SAM" id="Phobius"/>
    </source>
</evidence>
<reference evidence="2 3" key="1">
    <citation type="submission" date="2017-01" db="EMBL/GenBank/DDBJ databases">
        <title>A Red Light-Sensitive Sensory Rhodopsin I From Haloarcula taiwanensis, A New Haloarchaeon Isolated From Taiwan.</title>
        <authorList>
            <person name="Yang C.-S."/>
            <person name="Han Y.-A."/>
            <person name="Chen P.-C."/>
            <person name="Ng W.V."/>
            <person name="Chen T.-W."/>
        </authorList>
    </citation>
    <scope>NUCLEOTIDE SEQUENCE [LARGE SCALE GENOMIC DNA]</scope>
    <source>
        <strain evidence="2 3">Taiwanensis</strain>
    </source>
</reference>
<feature type="transmembrane region" description="Helical" evidence="1">
    <location>
        <begin position="54"/>
        <end position="75"/>
    </location>
</feature>
<keyword evidence="1" id="KW-0812">Transmembrane</keyword>
<sequence length="131" mass="13571">MPGREQLSRWLLVLLLGQLSVRALVGGAALLTAPAGTLVGLPPGPLDNTPFDTFLVPGLVLFVVFGLTAAVVCYGAYATRRWARPAAVGVAVALLAWVAVEVSVGFSRPTVLLNVGTGIGVLGLVALQRRQ</sequence>
<evidence type="ECO:0000313" key="3">
    <source>
        <dbReference type="Proteomes" id="UP000242917"/>
    </source>
</evidence>
<evidence type="ECO:0000313" key="2">
    <source>
        <dbReference type="EMBL" id="AUG47134.1"/>
    </source>
</evidence>
<name>A0A2H4ZXD0_9EURY</name>
<organism evidence="2 3">
    <name type="scientific">Haloarcula taiwanensis</name>
    <dbReference type="NCBI Taxonomy" id="1932004"/>
    <lineage>
        <taxon>Archaea</taxon>
        <taxon>Methanobacteriati</taxon>
        <taxon>Methanobacteriota</taxon>
        <taxon>Stenosarchaea group</taxon>
        <taxon>Halobacteria</taxon>
        <taxon>Halobacteriales</taxon>
        <taxon>Haloarculaceae</taxon>
        <taxon>Haloarcula</taxon>
    </lineage>
</organism>
<protein>
    <submittedName>
        <fullName evidence="2">Uncharacterized protein</fullName>
    </submittedName>
</protein>
<dbReference type="KEGG" id="hta:BVU17_06175"/>